<feature type="transmembrane region" description="Helical" evidence="5">
    <location>
        <begin position="28"/>
        <end position="50"/>
    </location>
</feature>
<evidence type="ECO:0000256" key="2">
    <source>
        <dbReference type="ARBA" id="ARBA00022692"/>
    </source>
</evidence>
<dbReference type="Pfam" id="PF00672">
    <property type="entry name" value="HAMP"/>
    <property type="match status" value="1"/>
</dbReference>
<dbReference type="InterPro" id="IPR024478">
    <property type="entry name" value="HlyB_4HB_MCP"/>
</dbReference>
<dbReference type="EMBL" id="FOWQ01000007">
    <property type="protein sequence ID" value="SFP65479.1"/>
    <property type="molecule type" value="Genomic_DNA"/>
</dbReference>
<accession>A0A1I5S453</accession>
<keyword evidence="5" id="KW-0472">Membrane</keyword>
<dbReference type="GO" id="GO:0007165">
    <property type="term" value="P:signal transduction"/>
    <property type="evidence" value="ECO:0007669"/>
    <property type="project" value="InterPro"/>
</dbReference>
<dbReference type="SMART" id="SM00304">
    <property type="entry name" value="HAMP"/>
    <property type="match status" value="1"/>
</dbReference>
<evidence type="ECO:0000259" key="6">
    <source>
        <dbReference type="PROSITE" id="PS50885"/>
    </source>
</evidence>
<feature type="domain" description="HAMP" evidence="6">
    <location>
        <begin position="228"/>
        <end position="280"/>
    </location>
</feature>
<evidence type="ECO:0000256" key="3">
    <source>
        <dbReference type="ARBA" id="ARBA00022989"/>
    </source>
</evidence>
<dbReference type="InterPro" id="IPR051310">
    <property type="entry name" value="MCP_chemotaxis"/>
</dbReference>
<evidence type="ECO:0000313" key="7">
    <source>
        <dbReference type="EMBL" id="SFP65479.1"/>
    </source>
</evidence>
<dbReference type="RefSeq" id="WP_169064429.1">
    <property type="nucleotide sequence ID" value="NZ_FOWQ01000007.1"/>
</dbReference>
<dbReference type="Pfam" id="PF12729">
    <property type="entry name" value="4HB_MCP_1"/>
    <property type="match status" value="1"/>
</dbReference>
<reference evidence="8" key="1">
    <citation type="submission" date="2016-10" db="EMBL/GenBank/DDBJ databases">
        <authorList>
            <person name="Varghese N."/>
            <person name="Submissions S."/>
        </authorList>
    </citation>
    <scope>NUCLEOTIDE SEQUENCE [LARGE SCALE GENOMIC DNA]</scope>
    <source>
        <strain evidence="8">DSM 44208</strain>
    </source>
</reference>
<keyword evidence="8" id="KW-1185">Reference proteome</keyword>
<dbReference type="InterPro" id="IPR003660">
    <property type="entry name" value="HAMP_dom"/>
</dbReference>
<evidence type="ECO:0000256" key="1">
    <source>
        <dbReference type="ARBA" id="ARBA00022500"/>
    </source>
</evidence>
<dbReference type="GO" id="GO:0004888">
    <property type="term" value="F:transmembrane signaling receptor activity"/>
    <property type="evidence" value="ECO:0007669"/>
    <property type="project" value="TreeGrafter"/>
</dbReference>
<dbReference type="Gene3D" id="6.10.340.10">
    <property type="match status" value="1"/>
</dbReference>
<proteinExistence type="inferred from homology"/>
<evidence type="ECO:0000256" key="4">
    <source>
        <dbReference type="ARBA" id="ARBA00029447"/>
    </source>
</evidence>
<evidence type="ECO:0000256" key="5">
    <source>
        <dbReference type="SAM" id="Phobius"/>
    </source>
</evidence>
<keyword evidence="1" id="KW-0145">Chemotaxis</keyword>
<dbReference type="GO" id="GO:0006935">
    <property type="term" value="P:chemotaxis"/>
    <property type="evidence" value="ECO:0007669"/>
    <property type="project" value="UniProtKB-KW"/>
</dbReference>
<protein>
    <submittedName>
        <fullName evidence="7">Methyl-accepting chemotaxis protein</fullName>
    </submittedName>
</protein>
<dbReference type="PANTHER" id="PTHR43531">
    <property type="entry name" value="PROTEIN ICFG"/>
    <property type="match status" value="1"/>
</dbReference>
<feature type="transmembrane region" description="Helical" evidence="5">
    <location>
        <begin position="206"/>
        <end position="227"/>
    </location>
</feature>
<name>A0A1I5S453_9ACTN</name>
<feature type="non-terminal residue" evidence="7">
    <location>
        <position position="321"/>
    </location>
</feature>
<keyword evidence="2 5" id="KW-0812">Transmembrane</keyword>
<dbReference type="STRING" id="1523247.SAMN05660464_3786"/>
<organism evidence="7 8">
    <name type="scientific">Geodermatophilus dictyosporus</name>
    <dbReference type="NCBI Taxonomy" id="1523247"/>
    <lineage>
        <taxon>Bacteria</taxon>
        <taxon>Bacillati</taxon>
        <taxon>Actinomycetota</taxon>
        <taxon>Actinomycetes</taxon>
        <taxon>Geodermatophilales</taxon>
        <taxon>Geodermatophilaceae</taxon>
        <taxon>Geodermatophilus</taxon>
    </lineage>
</organism>
<dbReference type="Proteomes" id="UP000198857">
    <property type="component" value="Unassembled WGS sequence"/>
</dbReference>
<dbReference type="AlphaFoldDB" id="A0A1I5S453"/>
<sequence length="321" mass="32378">MTTPTDVPGRAPAAGSSWWGDRGVKTKVLTAVGAAAGVALVVGATAVVGLDSAAERATGLNAQVTALTDVTAMRGAMKDVRIKTRDALISIDPARVEEAFDAIPELQARFEAARESYEAAGLTGEQQALVTRAEDAFQEYLQVGETVLTPLALANDQAAWDEANQTQAKPLGDEVEEAIAELVEIEKAEAAAAAAAAEAGAGQQRLLVLVVLGAGLAVAFGLGLLVARTLARGVARVQSVAEGLATGDLTRTSGLTTRDELGRMGAALDGAVTELRRVMGTVAGAADAVAASSEELSASSAQISASAEETSAQSGVVAGAA</sequence>
<comment type="similarity">
    <text evidence="4">Belongs to the methyl-accepting chemotaxis (MCP) protein family.</text>
</comment>
<dbReference type="PROSITE" id="PS50885">
    <property type="entry name" value="HAMP"/>
    <property type="match status" value="1"/>
</dbReference>
<evidence type="ECO:0000313" key="8">
    <source>
        <dbReference type="Proteomes" id="UP000198857"/>
    </source>
</evidence>
<dbReference type="PANTHER" id="PTHR43531:SF11">
    <property type="entry name" value="METHYL-ACCEPTING CHEMOTAXIS PROTEIN 3"/>
    <property type="match status" value="1"/>
</dbReference>
<dbReference type="GO" id="GO:0005886">
    <property type="term" value="C:plasma membrane"/>
    <property type="evidence" value="ECO:0007669"/>
    <property type="project" value="TreeGrafter"/>
</dbReference>
<keyword evidence="3 5" id="KW-1133">Transmembrane helix</keyword>
<gene>
    <name evidence="7" type="ORF">SAMN05660464_3786</name>
</gene>